<accession>A0ABT5VAQ9</accession>
<dbReference type="CDD" id="cd01310">
    <property type="entry name" value="TatD_DNAse"/>
    <property type="match status" value="1"/>
</dbReference>
<evidence type="ECO:0000313" key="4">
    <source>
        <dbReference type="EMBL" id="MDE5412540.1"/>
    </source>
</evidence>
<dbReference type="InterPro" id="IPR001130">
    <property type="entry name" value="TatD-like"/>
</dbReference>
<dbReference type="Pfam" id="PF01026">
    <property type="entry name" value="TatD_DNase"/>
    <property type="match status" value="1"/>
</dbReference>
<evidence type="ECO:0000256" key="1">
    <source>
        <dbReference type="ARBA" id="ARBA00009275"/>
    </source>
</evidence>
<dbReference type="PROSITE" id="PS01091">
    <property type="entry name" value="TATD_3"/>
    <property type="match status" value="1"/>
</dbReference>
<name>A0ABT5VAQ9_9BACI</name>
<dbReference type="GO" id="GO:0016787">
    <property type="term" value="F:hydrolase activity"/>
    <property type="evidence" value="ECO:0007669"/>
    <property type="project" value="UniProtKB-KW"/>
</dbReference>
<dbReference type="Proteomes" id="UP001148125">
    <property type="component" value="Unassembled WGS sequence"/>
</dbReference>
<gene>
    <name evidence="4" type="ORF">N7Z68_04020</name>
</gene>
<dbReference type="EMBL" id="JAOTPO010000002">
    <property type="protein sequence ID" value="MDE5412540.1"/>
    <property type="molecule type" value="Genomic_DNA"/>
</dbReference>
<dbReference type="RefSeq" id="WP_275117172.1">
    <property type="nucleotide sequence ID" value="NZ_JAOTPO010000002.1"/>
</dbReference>
<protein>
    <submittedName>
        <fullName evidence="4">TatD family hydrolase</fullName>
    </submittedName>
</protein>
<evidence type="ECO:0000256" key="3">
    <source>
        <dbReference type="ARBA" id="ARBA00022801"/>
    </source>
</evidence>
<organism evidence="4 5">
    <name type="scientific">Alkalihalobacterium chitinilyticum</name>
    <dbReference type="NCBI Taxonomy" id="2980103"/>
    <lineage>
        <taxon>Bacteria</taxon>
        <taxon>Bacillati</taxon>
        <taxon>Bacillota</taxon>
        <taxon>Bacilli</taxon>
        <taxon>Bacillales</taxon>
        <taxon>Bacillaceae</taxon>
        <taxon>Alkalihalobacterium</taxon>
    </lineage>
</organism>
<comment type="similarity">
    <text evidence="1">Belongs to the metallo-dependent hydrolases superfamily. TatD-type hydrolase family.</text>
</comment>
<sequence>MIDAHIHLYQYTDIEKRIQHWQKEGIECVVAVSNNLKSAYETLELKQRYPDFIMAGVGYHPEQKPMNRRDMTELEELIYSEKEAVSFIGEVGLPYYILDQLTADEQGLQLEQFARWVEVAKQTQLPLAVHAVHSQAEQALTLLKKVPEVQAHFHWLKAPEQVIKEIVAAGHFISVTPEICYRERDQKLAEMVPITQLLIETDGPWPFNGPFENEETSPLLLKPIAEKIADVKQIPLSNVIQQTITNTNSIYNLKQKQKRKS</sequence>
<keyword evidence="5" id="KW-1185">Reference proteome</keyword>
<evidence type="ECO:0000256" key="2">
    <source>
        <dbReference type="ARBA" id="ARBA00022723"/>
    </source>
</evidence>
<proteinExistence type="inferred from homology"/>
<evidence type="ECO:0000313" key="5">
    <source>
        <dbReference type="Proteomes" id="UP001148125"/>
    </source>
</evidence>
<dbReference type="PANTHER" id="PTHR46317">
    <property type="entry name" value="HYDROLASE OF PHP SUPERFAMILY-RELATED PROTEIN"/>
    <property type="match status" value="1"/>
</dbReference>
<dbReference type="PIRSF" id="PIRSF005902">
    <property type="entry name" value="DNase_TatD"/>
    <property type="match status" value="1"/>
</dbReference>
<dbReference type="InterPro" id="IPR018228">
    <property type="entry name" value="DNase_TatD-rel_CS"/>
</dbReference>
<dbReference type="Gene3D" id="3.20.20.140">
    <property type="entry name" value="Metal-dependent hydrolases"/>
    <property type="match status" value="1"/>
</dbReference>
<keyword evidence="2" id="KW-0479">Metal-binding</keyword>
<dbReference type="PANTHER" id="PTHR46317:SF1">
    <property type="entry name" value="HYDROLASE, TATD FAMILY"/>
    <property type="match status" value="1"/>
</dbReference>
<keyword evidence="3 4" id="KW-0378">Hydrolase</keyword>
<comment type="caution">
    <text evidence="4">The sequence shown here is derived from an EMBL/GenBank/DDBJ whole genome shotgun (WGS) entry which is preliminary data.</text>
</comment>
<reference evidence="4" key="1">
    <citation type="submission" date="2024-05" db="EMBL/GenBank/DDBJ databases">
        <title>Alkalihalobacillus sp. strain MEB203 novel alkaliphilic bacterium from Lonar Lake, India.</title>
        <authorList>
            <person name="Joshi A."/>
            <person name="Thite S."/>
            <person name="Mengade P."/>
        </authorList>
    </citation>
    <scope>NUCLEOTIDE SEQUENCE</scope>
    <source>
        <strain evidence="4">MEB 203</strain>
    </source>
</reference>
<dbReference type="SUPFAM" id="SSF51556">
    <property type="entry name" value="Metallo-dependent hydrolases"/>
    <property type="match status" value="1"/>
</dbReference>
<dbReference type="InterPro" id="IPR032466">
    <property type="entry name" value="Metal_Hydrolase"/>
</dbReference>